<organism evidence="2 3">
    <name type="scientific">Flavobacterium jejuense</name>
    <dbReference type="NCBI Taxonomy" id="1544455"/>
    <lineage>
        <taxon>Bacteria</taxon>
        <taxon>Pseudomonadati</taxon>
        <taxon>Bacteroidota</taxon>
        <taxon>Flavobacteriia</taxon>
        <taxon>Flavobacteriales</taxon>
        <taxon>Flavobacteriaceae</taxon>
        <taxon>Flavobacterium</taxon>
    </lineage>
</organism>
<reference evidence="2 3" key="2">
    <citation type="submission" date="2019-05" db="EMBL/GenBank/DDBJ databases">
        <authorList>
            <person name="Lianzixin W."/>
        </authorList>
    </citation>
    <scope>NUCLEOTIDE SEQUENCE [LARGE SCALE GENOMIC DNA]</scope>
    <source>
        <strain evidence="2 3">EC11</strain>
    </source>
</reference>
<sequence>MKNLLFLILVLLCVSCQYKQENTTPSIFTEEEAYAVMNTFIADQKDKPVLWNDRQLVRPSMEYTTVSFDEIPETPYYPELSFPVFTKGYWKIEKLKNTILFNSKEYDYFFANESQDEIEIEKIKQEWQTRFKDHYLYNVSYPIYNANSKVAIIAVYYYKIPLYCGTGLHQTYCYKKTTNGWSKGIPCNGCN</sequence>
<dbReference type="RefSeq" id="WP_140961083.1">
    <property type="nucleotide sequence ID" value="NZ_VEVQ02000003.1"/>
</dbReference>
<reference evidence="3" key="1">
    <citation type="submission" date="2019-05" db="EMBL/GenBank/DDBJ databases">
        <title>Flavobacterium profundi sp. nov., isolated from a deep-sea seamount.</title>
        <authorList>
            <person name="Zhang D.-C."/>
        </authorList>
    </citation>
    <scope>NUCLEOTIDE SEQUENCE [LARGE SCALE GENOMIC DNA]</scope>
    <source>
        <strain evidence="3">EC11</strain>
    </source>
</reference>
<proteinExistence type="predicted"/>
<protein>
    <recommendedName>
        <fullName evidence="4">Lipoprotein</fullName>
    </recommendedName>
</protein>
<name>A0ABX0IRR8_9FLAO</name>
<comment type="caution">
    <text evidence="2">The sequence shown here is derived from an EMBL/GenBank/DDBJ whole genome shotgun (WGS) entry which is preliminary data.</text>
</comment>
<dbReference type="EMBL" id="VEVQ02000003">
    <property type="protein sequence ID" value="NHN25183.1"/>
    <property type="molecule type" value="Genomic_DNA"/>
</dbReference>
<reference evidence="2 3" key="3">
    <citation type="submission" date="2020-02" db="EMBL/GenBank/DDBJ databases">
        <title>Flavobacterium profundi sp. nov., isolated from a deep-sea seamount.</title>
        <authorList>
            <person name="Zhang D.-C."/>
        </authorList>
    </citation>
    <scope>NUCLEOTIDE SEQUENCE [LARGE SCALE GENOMIC DNA]</scope>
    <source>
        <strain evidence="2 3">EC11</strain>
    </source>
</reference>
<evidence type="ECO:0008006" key="4">
    <source>
        <dbReference type="Google" id="ProtNLM"/>
    </source>
</evidence>
<feature type="chain" id="PRO_5045224373" description="Lipoprotein" evidence="1">
    <location>
        <begin position="20"/>
        <end position="191"/>
    </location>
</feature>
<feature type="signal peptide" evidence="1">
    <location>
        <begin position="1"/>
        <end position="19"/>
    </location>
</feature>
<keyword evidence="3" id="KW-1185">Reference proteome</keyword>
<keyword evidence="1" id="KW-0732">Signal</keyword>
<accession>A0ABX0IRR8</accession>
<evidence type="ECO:0000256" key="1">
    <source>
        <dbReference type="SAM" id="SignalP"/>
    </source>
</evidence>
<dbReference type="Proteomes" id="UP000817854">
    <property type="component" value="Unassembled WGS sequence"/>
</dbReference>
<evidence type="ECO:0000313" key="3">
    <source>
        <dbReference type="Proteomes" id="UP000817854"/>
    </source>
</evidence>
<evidence type="ECO:0000313" key="2">
    <source>
        <dbReference type="EMBL" id="NHN25183.1"/>
    </source>
</evidence>
<gene>
    <name evidence="2" type="ORF">FIA58_005775</name>
</gene>